<feature type="signal peptide" evidence="2">
    <location>
        <begin position="1"/>
        <end position="22"/>
    </location>
</feature>
<evidence type="ECO:0000256" key="2">
    <source>
        <dbReference type="SAM" id="SignalP"/>
    </source>
</evidence>
<keyword evidence="2" id="KW-0732">Signal</keyword>
<keyword evidence="4" id="KW-1185">Reference proteome</keyword>
<dbReference type="RefSeq" id="WP_348396840.1">
    <property type="nucleotide sequence ID" value="NZ_CP136600.1"/>
</dbReference>
<evidence type="ECO:0000313" key="4">
    <source>
        <dbReference type="Proteomes" id="UP001301442"/>
    </source>
</evidence>
<dbReference type="EMBL" id="CP136600">
    <property type="protein sequence ID" value="WOH38066.1"/>
    <property type="molecule type" value="Genomic_DNA"/>
</dbReference>
<protein>
    <submittedName>
        <fullName evidence="3">Uncharacterized protein</fullName>
    </submittedName>
</protein>
<evidence type="ECO:0000313" key="3">
    <source>
        <dbReference type="EMBL" id="WOH38066.1"/>
    </source>
</evidence>
<keyword evidence="1" id="KW-0175">Coiled coil</keyword>
<organism evidence="3 4">
    <name type="scientific">Thalassotalea fonticola</name>
    <dbReference type="NCBI Taxonomy" id="3065649"/>
    <lineage>
        <taxon>Bacteria</taxon>
        <taxon>Pseudomonadati</taxon>
        <taxon>Pseudomonadota</taxon>
        <taxon>Gammaproteobacteria</taxon>
        <taxon>Alteromonadales</taxon>
        <taxon>Colwelliaceae</taxon>
        <taxon>Thalassotalea</taxon>
    </lineage>
</organism>
<gene>
    <name evidence="3" type="ORF">RI844_02175</name>
</gene>
<feature type="chain" id="PRO_5045191058" evidence="2">
    <location>
        <begin position="23"/>
        <end position="333"/>
    </location>
</feature>
<name>A0ABZ0GQI3_9GAMM</name>
<feature type="coiled-coil region" evidence="1">
    <location>
        <begin position="41"/>
        <end position="68"/>
    </location>
</feature>
<accession>A0ABZ0GQI3</accession>
<sequence length="333" mass="34924">MKVNKSIICLSLAALLSTTALAGNNGSGPNGKPFIELAGQIVEVQSDISTLEDEHDALVAQVNKLELDLQGQIEAISAEITTLKATDASLQASLQSKISALAEQGTAIDALISALTEVNSDLITLANTAEDNATAIESLETDKSAILDDIATLDGGISTAMAEIVDNATLIGMLEDDIAQLTENKQNDVQGSCPEGTSVVNVSDDGSLVCGDINSGGTIKTLTVISAERDYNNSVEKIKTCVVPSPSGGCLEFTTETNYNLAAGPVFAECPEGYVVTGGGLQIRSAIEKLQAFKQKPQLKKGLWNWVVFFKNHARSNTKNTFASAVAQCSLIE</sequence>
<evidence type="ECO:0000256" key="1">
    <source>
        <dbReference type="SAM" id="Coils"/>
    </source>
</evidence>
<proteinExistence type="predicted"/>
<dbReference type="Proteomes" id="UP001301442">
    <property type="component" value="Chromosome"/>
</dbReference>
<reference evidence="3 4" key="1">
    <citation type="submission" date="2023-09" db="EMBL/GenBank/DDBJ databases">
        <authorList>
            <person name="Qi X."/>
        </authorList>
    </citation>
    <scope>NUCLEOTIDE SEQUENCE [LARGE SCALE GENOMIC DNA]</scope>
    <source>
        <strain evidence="3 4">S1-1</strain>
    </source>
</reference>